<comment type="caution">
    <text evidence="7">The sequence shown here is derived from an EMBL/GenBank/DDBJ whole genome shotgun (WGS) entry which is preliminary data.</text>
</comment>
<dbReference type="SUPFAM" id="SSF46626">
    <property type="entry name" value="Cytochrome c"/>
    <property type="match status" value="1"/>
</dbReference>
<dbReference type="InterPro" id="IPR009056">
    <property type="entry name" value="Cyt_c-like_dom"/>
</dbReference>
<organism evidence="7 8">
    <name type="scientific">Phragmitibacter flavus</name>
    <dbReference type="NCBI Taxonomy" id="2576071"/>
    <lineage>
        <taxon>Bacteria</taxon>
        <taxon>Pseudomonadati</taxon>
        <taxon>Verrucomicrobiota</taxon>
        <taxon>Verrucomicrobiia</taxon>
        <taxon>Verrucomicrobiales</taxon>
        <taxon>Verrucomicrobiaceae</taxon>
        <taxon>Phragmitibacter</taxon>
    </lineage>
</organism>
<sequence length="1110" mass="118973">MFLSRITHLTVLLTVSMLMGAELGDGGGAVTKSKQNNITVPPELKAEVWAGAAMLANPVAFAFDEKGRMFLAETHRQGVGVPDNRAHAYWLEDDVKAQSVEDRVKKYEKWQHRTPLTTFTGAGEMVRMIADSNGDGVADLTTDFAGPFNEVLDGTAAGLIVKDGEVWFTCIPHVWKLSDKDGDGKAEVKDKVFTGFGVRDAFRGHDLHGLVWGPDGRLYFSMADRGYNIPMPDGSRLRDPMDDGRGAVFRCWPDGTGLEVFAKGLRNPQELAFDALGNLFTVDNNGDSGDRARLVHVVEGGDTGWCMTYQYGTPAITEGGKYGRGPWDAEGLWHLQTPEQAAWILPPVAHITDGPSGLVYYPGVTAIGDEKYADSFFICDFKGAAANSGVWNFSVERNGAGFAMKKIDKFVWNVLATDCDFAPDGRFYVSDFIDGWTGKNEGYIFAVADEKLVKDAKVLEVKEIFEEGFAKRDVVDLAGLLNHADMRVRLRVQYALAEKGGDEVLAVFVKQAKEGVTVPARLHGVWGLGSLRHQVTEVVEVLVPMLDDADVNLRTQVAKTLGDLKGEPIAGALLARFELEQEAAVFAELGIALGKQLADSKDAVLKRKAQEVAVAVWAKNADKDVVLRHAMSMLLSGVGDRAALAGLSKHENRSVRMGAVLALRRLLAPELREFLADEDDLVVTETARAIYDANVVEALPALAAVLANEKTVGAGQALTLRAVNAAMRVGDAKVLSEWASNAKAPEASRREALFLLAHWAEPSPFERVVGFHRPLEKRDVAPALAALSPHLLELLGTTGKVADEALRAALALRAKLPGSLLVSLLKDGKRDASTRSEALRLLAQEKDAALGEGLEISAAAGSPAELRIAAAILLAETDADKAVKVLGEVVKSGKTAQQQQAVAALAAMKDDRAQMAVVGLMDELLAGRLPSTLKLDVLTAAETVPAAKEKLTAWQARLPADNMFAAFDVSLDGGDPVRGKDLFANHTAAQCMRCHKVSGGGGLAGPELSKIAGRLPKEKLLESVINPSAVIAPGYGIASVTLKDGSSLAGILKAEDAQSVTILDGEGKEVKVQLADIASRTPAISSMPPMFALLTKQEIRDLVAYLATLK</sequence>
<dbReference type="PROSITE" id="PS51007">
    <property type="entry name" value="CYTC"/>
    <property type="match status" value="1"/>
</dbReference>
<dbReference type="InterPro" id="IPR055557">
    <property type="entry name" value="DUF7133"/>
</dbReference>
<keyword evidence="8" id="KW-1185">Reference proteome</keyword>
<dbReference type="GO" id="GO:0020037">
    <property type="term" value="F:heme binding"/>
    <property type="evidence" value="ECO:0007669"/>
    <property type="project" value="InterPro"/>
</dbReference>
<evidence type="ECO:0000256" key="3">
    <source>
        <dbReference type="ARBA" id="ARBA00023004"/>
    </source>
</evidence>
<proteinExistence type="predicted"/>
<dbReference type="InterPro" id="IPR013427">
    <property type="entry name" value="Haem-bd_dom_put"/>
</dbReference>
<evidence type="ECO:0000313" key="7">
    <source>
        <dbReference type="EMBL" id="TLD70072.1"/>
    </source>
</evidence>
<dbReference type="Gene3D" id="1.25.10.10">
    <property type="entry name" value="Leucine-rich Repeat Variant"/>
    <property type="match status" value="1"/>
</dbReference>
<dbReference type="InterPro" id="IPR011041">
    <property type="entry name" value="Quinoprot_gluc/sorb_DH_b-prop"/>
</dbReference>
<name>A0A5R8KCQ2_9BACT</name>
<keyword evidence="5" id="KW-0732">Signal</keyword>
<evidence type="ECO:0000256" key="4">
    <source>
        <dbReference type="PROSITE-ProRule" id="PRU00433"/>
    </source>
</evidence>
<dbReference type="PANTHER" id="PTHR33546">
    <property type="entry name" value="LARGE, MULTIFUNCTIONAL SECRETED PROTEIN-RELATED"/>
    <property type="match status" value="1"/>
</dbReference>
<keyword evidence="2 4" id="KW-0479">Metal-binding</keyword>
<dbReference type="InterPro" id="IPR036909">
    <property type="entry name" value="Cyt_c-like_dom_sf"/>
</dbReference>
<dbReference type="RefSeq" id="WP_138087129.1">
    <property type="nucleotide sequence ID" value="NZ_VAUV01000010.1"/>
</dbReference>
<protein>
    <submittedName>
        <fullName evidence="7">C-type cytochrome</fullName>
    </submittedName>
</protein>
<accession>A0A5R8KCQ2</accession>
<dbReference type="Proteomes" id="UP000306196">
    <property type="component" value="Unassembled WGS sequence"/>
</dbReference>
<dbReference type="InterPro" id="IPR011042">
    <property type="entry name" value="6-blade_b-propeller_TolB-like"/>
</dbReference>
<dbReference type="SUPFAM" id="SSF50952">
    <property type="entry name" value="Soluble quinoprotein glucose dehydrogenase"/>
    <property type="match status" value="1"/>
</dbReference>
<dbReference type="AlphaFoldDB" id="A0A5R8KCQ2"/>
<dbReference type="OrthoDB" id="9770043at2"/>
<keyword evidence="3 4" id="KW-0408">Iron</keyword>
<dbReference type="Gene3D" id="1.10.760.10">
    <property type="entry name" value="Cytochrome c-like domain"/>
    <property type="match status" value="1"/>
</dbReference>
<dbReference type="EMBL" id="VAUV01000010">
    <property type="protein sequence ID" value="TLD70072.1"/>
    <property type="molecule type" value="Genomic_DNA"/>
</dbReference>
<dbReference type="Pfam" id="PF00034">
    <property type="entry name" value="Cytochrom_C"/>
    <property type="match status" value="1"/>
</dbReference>
<dbReference type="SUPFAM" id="SSF48371">
    <property type="entry name" value="ARM repeat"/>
    <property type="match status" value="1"/>
</dbReference>
<keyword evidence="1 4" id="KW-0349">Heme</keyword>
<dbReference type="GO" id="GO:0046872">
    <property type="term" value="F:metal ion binding"/>
    <property type="evidence" value="ECO:0007669"/>
    <property type="project" value="UniProtKB-KW"/>
</dbReference>
<dbReference type="InterPro" id="IPR016024">
    <property type="entry name" value="ARM-type_fold"/>
</dbReference>
<gene>
    <name evidence="7" type="ORF">FEM03_15195</name>
</gene>
<evidence type="ECO:0000256" key="1">
    <source>
        <dbReference type="ARBA" id="ARBA00022617"/>
    </source>
</evidence>
<dbReference type="Pfam" id="PF23500">
    <property type="entry name" value="DUF7133"/>
    <property type="match status" value="1"/>
</dbReference>
<reference evidence="7 8" key="1">
    <citation type="submission" date="2019-05" db="EMBL/GenBank/DDBJ databases">
        <title>Verrucobacter flavum gen. nov., sp. nov. a new member of the family Verrucomicrobiaceae.</title>
        <authorList>
            <person name="Szuroczki S."/>
            <person name="Abbaszade G."/>
            <person name="Szabo A."/>
            <person name="Felfoldi T."/>
            <person name="Schumann P."/>
            <person name="Boka K."/>
            <person name="Keki Z."/>
            <person name="Toumi M."/>
            <person name="Toth E."/>
        </authorList>
    </citation>
    <scope>NUCLEOTIDE SEQUENCE [LARGE SCALE GENOMIC DNA]</scope>
    <source>
        <strain evidence="7 8">MG-N-17</strain>
    </source>
</reference>
<feature type="signal peptide" evidence="5">
    <location>
        <begin position="1"/>
        <end position="20"/>
    </location>
</feature>
<dbReference type="GO" id="GO:0009055">
    <property type="term" value="F:electron transfer activity"/>
    <property type="evidence" value="ECO:0007669"/>
    <property type="project" value="InterPro"/>
</dbReference>
<dbReference type="NCBIfam" id="TIGR02603">
    <property type="entry name" value="CxxCH_TIGR02603"/>
    <property type="match status" value="1"/>
</dbReference>
<evidence type="ECO:0000256" key="5">
    <source>
        <dbReference type="SAM" id="SignalP"/>
    </source>
</evidence>
<dbReference type="InterPro" id="IPR011989">
    <property type="entry name" value="ARM-like"/>
</dbReference>
<feature type="domain" description="Cytochrome c" evidence="6">
    <location>
        <begin position="974"/>
        <end position="1110"/>
    </location>
</feature>
<evidence type="ECO:0000259" key="6">
    <source>
        <dbReference type="PROSITE" id="PS51007"/>
    </source>
</evidence>
<evidence type="ECO:0000256" key="2">
    <source>
        <dbReference type="ARBA" id="ARBA00022723"/>
    </source>
</evidence>
<dbReference type="Gene3D" id="2.120.10.30">
    <property type="entry name" value="TolB, C-terminal domain"/>
    <property type="match status" value="1"/>
</dbReference>
<feature type="chain" id="PRO_5024289295" evidence="5">
    <location>
        <begin position="21"/>
        <end position="1110"/>
    </location>
</feature>
<evidence type="ECO:0000313" key="8">
    <source>
        <dbReference type="Proteomes" id="UP000306196"/>
    </source>
</evidence>
<dbReference type="PANTHER" id="PTHR33546:SF1">
    <property type="entry name" value="LARGE, MULTIFUNCTIONAL SECRETED PROTEIN"/>
    <property type="match status" value="1"/>
</dbReference>